<feature type="region of interest" description="Disordered" evidence="1">
    <location>
        <begin position="180"/>
        <end position="202"/>
    </location>
</feature>
<keyword evidence="2" id="KW-0812">Transmembrane</keyword>
<organism evidence="3 4">
    <name type="scientific">Mycetohabitans endofungorum</name>
    <dbReference type="NCBI Taxonomy" id="417203"/>
    <lineage>
        <taxon>Bacteria</taxon>
        <taxon>Pseudomonadati</taxon>
        <taxon>Pseudomonadota</taxon>
        <taxon>Betaproteobacteria</taxon>
        <taxon>Burkholderiales</taxon>
        <taxon>Burkholderiaceae</taxon>
        <taxon>Mycetohabitans</taxon>
    </lineage>
</organism>
<comment type="caution">
    <text evidence="3">The sequence shown here is derived from an EMBL/GenBank/DDBJ whole genome shotgun (WGS) entry which is preliminary data.</text>
</comment>
<feature type="compositionally biased region" description="Low complexity" evidence="1">
    <location>
        <begin position="180"/>
        <end position="197"/>
    </location>
</feature>
<feature type="transmembrane region" description="Helical" evidence="2">
    <location>
        <begin position="406"/>
        <end position="427"/>
    </location>
</feature>
<dbReference type="RefSeq" id="WP_104076458.1">
    <property type="nucleotide sequence ID" value="NZ_CP062178.1"/>
</dbReference>
<evidence type="ECO:0000256" key="2">
    <source>
        <dbReference type="SAM" id="Phobius"/>
    </source>
</evidence>
<dbReference type="EMBL" id="PRDW01000002">
    <property type="protein sequence ID" value="PPB84727.1"/>
    <property type="molecule type" value="Genomic_DNA"/>
</dbReference>
<proteinExistence type="predicted"/>
<keyword evidence="2" id="KW-1133">Transmembrane helix</keyword>
<keyword evidence="2" id="KW-0472">Membrane</keyword>
<feature type="transmembrane region" description="Helical" evidence="2">
    <location>
        <begin position="272"/>
        <end position="294"/>
    </location>
</feature>
<feature type="transmembrane region" description="Helical" evidence="2">
    <location>
        <begin position="376"/>
        <end position="400"/>
    </location>
</feature>
<accession>A0A2P5KDE6</accession>
<name>A0A2P5KDE6_9BURK</name>
<dbReference type="Proteomes" id="UP000243096">
    <property type="component" value="Unassembled WGS sequence"/>
</dbReference>
<gene>
    <name evidence="3" type="ORF">B0O95_102126</name>
</gene>
<evidence type="ECO:0000256" key="1">
    <source>
        <dbReference type="SAM" id="MobiDB-lite"/>
    </source>
</evidence>
<evidence type="ECO:0000313" key="4">
    <source>
        <dbReference type="Proteomes" id="UP000243096"/>
    </source>
</evidence>
<dbReference type="OrthoDB" id="9123907at2"/>
<evidence type="ECO:0000313" key="3">
    <source>
        <dbReference type="EMBL" id="PPB84727.1"/>
    </source>
</evidence>
<feature type="region of interest" description="Disordered" evidence="1">
    <location>
        <begin position="786"/>
        <end position="810"/>
    </location>
</feature>
<dbReference type="AlphaFoldDB" id="A0A2P5KDE6"/>
<reference evidence="3 4" key="1">
    <citation type="submission" date="2018-01" db="EMBL/GenBank/DDBJ databases">
        <title>Genomic Encyclopedia of Type Strains, Phase III (KMG-III): the genomes of soil and plant-associated and newly described type strains.</title>
        <authorList>
            <person name="Whitman W."/>
        </authorList>
    </citation>
    <scope>NUCLEOTIDE SEQUENCE [LARGE SCALE GENOMIC DNA]</scope>
    <source>
        <strain evidence="3 4">HKI456</strain>
    </source>
</reference>
<sequence>MDERKLAIDEWMAWRREARVPHGAQLACDPALYETVKRLATECIGGDQDGSGALAIDADEFVHCLYVIVVTLIQVSKGDGAGVQAAFNEAATLLARDPLGWLKDAGIAHGIADLAVTAGMTAPLLLLARQAIVEGLAEWRRARETGKALDQALAKVDEEIAALQALAALLQPAGDDVSSGRAAARAGGGARTDPAAGSGQTLPKLTAIKQERRTALRFLRKQNDADTVIGASSFVSGSAIAAKCAVDTGTKAYYIIEQGGAAATAAAGAAGALGAMALGPIASAGSLALGGYMLHKSRNKRDAFRAEKNRTDCRVGAWLQQSPAQGAAMTSHDAASWDEHALRHRYAEFYRQKTQQHDAFFTHYTRWNKGFVAGSGLYTAGTVSKLALAGIVAAGGTALATPAAPVVLTAATGVAGAMMIFFSLQYLKGHGRLQRYQRYYHDDDPELDRHFLAAVDLLCADDRPLAGFDLRAAFYHQAAQREDQRQTFLADVAAQCSKRYDDSSTYTADAEDVLARRGPKPTRAQQLTQFARRTGEAAAGRIHAASAFARAAVHPKPVAGARGAVTGAWGNAREAARHAWHASRRHLTRTGLKAWLADPANHTQQARVLGQMIETQLAYLDRKLQTKLHAYSHIERGLRADTRMADARPEAGTPNNVAQPARPVSPADVTQLLRGLRDDLIDDERLYRHALVVCDALSTLANGPVDTPAGRQLLASTLDQFISVQQGVLPSPADALPDLEASHDRLATYLTKQAPARYRDLRGKLIETELQSTRIRDAWQQRAVGEPAGGVVPGPTRRRPRQAVRISMAG</sequence>
<keyword evidence="4" id="KW-1185">Reference proteome</keyword>
<protein>
    <submittedName>
        <fullName evidence="3">Uncharacterized protein</fullName>
    </submittedName>
</protein>